<protein>
    <submittedName>
        <fullName evidence="1">Uncharacterized protein</fullName>
    </submittedName>
</protein>
<evidence type="ECO:0000313" key="1">
    <source>
        <dbReference type="EMBL" id="QDY79818.1"/>
    </source>
</evidence>
<sequence>MNATLVRPAPEKVAERAREIHRTMQADPEFGRLWQTCAKYSSDWDDFYGYPIIVDYDAIGDAPGLFKETTRAMALKSAVYALTDGNEAAAELPLPVPVDVMSHALTAQFTLLCRMQERGGFQFVHMTDMEEGPGGGSWDHGDYTHRCYREAFGPINDRFWIGSKETERRRKVLDGVYGVIGVTERGKKVAIPLGVSAS</sequence>
<dbReference type="EMBL" id="CP042266">
    <property type="protein sequence ID" value="QDY79818.1"/>
    <property type="molecule type" value="Genomic_DNA"/>
</dbReference>
<dbReference type="KEGG" id="sqz:FQU76_28460"/>
<gene>
    <name evidence="1" type="ORF">FQU76_28460</name>
</gene>
<dbReference type="OrthoDB" id="3212632at2"/>
<dbReference type="Proteomes" id="UP000320580">
    <property type="component" value="Chromosome"/>
</dbReference>
<organism evidence="1 2">
    <name type="scientific">Streptomyces qinzhouensis</name>
    <dbReference type="NCBI Taxonomy" id="2599401"/>
    <lineage>
        <taxon>Bacteria</taxon>
        <taxon>Bacillati</taxon>
        <taxon>Actinomycetota</taxon>
        <taxon>Actinomycetes</taxon>
        <taxon>Kitasatosporales</taxon>
        <taxon>Streptomycetaceae</taxon>
        <taxon>Streptomyces</taxon>
    </lineage>
</organism>
<evidence type="ECO:0000313" key="2">
    <source>
        <dbReference type="Proteomes" id="UP000320580"/>
    </source>
</evidence>
<reference evidence="1 2" key="1">
    <citation type="submission" date="2019-07" db="EMBL/GenBank/DDBJ databases">
        <authorList>
            <person name="Zhu P."/>
        </authorList>
    </citation>
    <scope>NUCLEOTIDE SEQUENCE [LARGE SCALE GENOMIC DNA]</scope>
    <source>
        <strain evidence="1 2">SSL-25</strain>
    </source>
</reference>
<dbReference type="RefSeq" id="WP_146483101.1">
    <property type="nucleotide sequence ID" value="NZ_CP042266.1"/>
</dbReference>
<keyword evidence="2" id="KW-1185">Reference proteome</keyword>
<proteinExistence type="predicted"/>
<accession>A0A5B8IMH5</accession>
<dbReference type="AlphaFoldDB" id="A0A5B8IMH5"/>
<name>A0A5B8IMH5_9ACTN</name>